<accession>A0A6A6QQB5</accession>
<evidence type="ECO:0000313" key="3">
    <source>
        <dbReference type="Proteomes" id="UP000799750"/>
    </source>
</evidence>
<evidence type="ECO:0000313" key="2">
    <source>
        <dbReference type="EMBL" id="KAF2494346.1"/>
    </source>
</evidence>
<organism evidence="2 3">
    <name type="scientific">Lophium mytilinum</name>
    <dbReference type="NCBI Taxonomy" id="390894"/>
    <lineage>
        <taxon>Eukaryota</taxon>
        <taxon>Fungi</taxon>
        <taxon>Dikarya</taxon>
        <taxon>Ascomycota</taxon>
        <taxon>Pezizomycotina</taxon>
        <taxon>Dothideomycetes</taxon>
        <taxon>Pleosporomycetidae</taxon>
        <taxon>Mytilinidiales</taxon>
        <taxon>Mytilinidiaceae</taxon>
        <taxon>Lophium</taxon>
    </lineage>
</organism>
<proteinExistence type="predicted"/>
<dbReference type="EMBL" id="MU004191">
    <property type="protein sequence ID" value="KAF2494346.1"/>
    <property type="molecule type" value="Genomic_DNA"/>
</dbReference>
<feature type="signal peptide" evidence="1">
    <location>
        <begin position="1"/>
        <end position="21"/>
    </location>
</feature>
<reference evidence="2" key="1">
    <citation type="journal article" date="2020" name="Stud. Mycol.">
        <title>101 Dothideomycetes genomes: a test case for predicting lifestyles and emergence of pathogens.</title>
        <authorList>
            <person name="Haridas S."/>
            <person name="Albert R."/>
            <person name="Binder M."/>
            <person name="Bloem J."/>
            <person name="Labutti K."/>
            <person name="Salamov A."/>
            <person name="Andreopoulos B."/>
            <person name="Baker S."/>
            <person name="Barry K."/>
            <person name="Bills G."/>
            <person name="Bluhm B."/>
            <person name="Cannon C."/>
            <person name="Castanera R."/>
            <person name="Culley D."/>
            <person name="Daum C."/>
            <person name="Ezra D."/>
            <person name="Gonzalez J."/>
            <person name="Henrissat B."/>
            <person name="Kuo A."/>
            <person name="Liang C."/>
            <person name="Lipzen A."/>
            <person name="Lutzoni F."/>
            <person name="Magnuson J."/>
            <person name="Mondo S."/>
            <person name="Nolan M."/>
            <person name="Ohm R."/>
            <person name="Pangilinan J."/>
            <person name="Park H.-J."/>
            <person name="Ramirez L."/>
            <person name="Alfaro M."/>
            <person name="Sun H."/>
            <person name="Tritt A."/>
            <person name="Yoshinaga Y."/>
            <person name="Zwiers L.-H."/>
            <person name="Turgeon B."/>
            <person name="Goodwin S."/>
            <person name="Spatafora J."/>
            <person name="Crous P."/>
            <person name="Grigoriev I."/>
        </authorList>
    </citation>
    <scope>NUCLEOTIDE SEQUENCE</scope>
    <source>
        <strain evidence="2">CBS 269.34</strain>
    </source>
</reference>
<evidence type="ECO:0000256" key="1">
    <source>
        <dbReference type="SAM" id="SignalP"/>
    </source>
</evidence>
<dbReference type="OrthoDB" id="3461579at2759"/>
<keyword evidence="3" id="KW-1185">Reference proteome</keyword>
<name>A0A6A6QQB5_9PEZI</name>
<feature type="chain" id="PRO_5025429896" evidence="1">
    <location>
        <begin position="22"/>
        <end position="250"/>
    </location>
</feature>
<dbReference type="AlphaFoldDB" id="A0A6A6QQB5"/>
<sequence>MFRTIFLYALAVGIFAKPSHCKPYPGSAHTYDESVQHFELPFESRSHGGLICITIQPNDDNKHAFGLDLIYPDVAPSQLAHQFHGFPVLQGDITYPIPSNPASGYASLFGWIQFIKQVPKSGDAGNWTMDAYPYAQDINTPFGYWGINPTVFDAPAIELAVDGKNEAVVWTAQAFLCVLNDAGFTKNVSVIPGTGLTWGFDIDVDEKSPLERRVLVRRAETISVESEWPERLPLLRETFPEWDFHDALWK</sequence>
<gene>
    <name evidence="2" type="ORF">BU16DRAFT_540824</name>
</gene>
<protein>
    <submittedName>
        <fullName evidence="2">Uncharacterized protein</fullName>
    </submittedName>
</protein>
<dbReference type="Proteomes" id="UP000799750">
    <property type="component" value="Unassembled WGS sequence"/>
</dbReference>
<keyword evidence="1" id="KW-0732">Signal</keyword>